<dbReference type="GO" id="GO:0016758">
    <property type="term" value="F:hexosyltransferase activity"/>
    <property type="evidence" value="ECO:0007669"/>
    <property type="project" value="TreeGrafter"/>
</dbReference>
<dbReference type="Pfam" id="PF13477">
    <property type="entry name" value="Glyco_trans_4_2"/>
    <property type="match status" value="1"/>
</dbReference>
<feature type="domain" description="Glycosyl transferase family 1" evidence="1">
    <location>
        <begin position="171"/>
        <end position="324"/>
    </location>
</feature>
<dbReference type="PANTHER" id="PTHR45947:SF3">
    <property type="entry name" value="SULFOQUINOVOSYL TRANSFERASE SQD2"/>
    <property type="match status" value="1"/>
</dbReference>
<dbReference type="Proteomes" id="UP000536509">
    <property type="component" value="Unassembled WGS sequence"/>
</dbReference>
<dbReference type="InterPro" id="IPR050194">
    <property type="entry name" value="Glycosyltransferase_grp1"/>
</dbReference>
<keyword evidence="3" id="KW-0808">Transferase</keyword>
<dbReference type="RefSeq" id="WP_171222422.1">
    <property type="nucleotide sequence ID" value="NZ_CP121446.1"/>
</dbReference>
<dbReference type="Pfam" id="PF00534">
    <property type="entry name" value="Glycos_transf_1"/>
    <property type="match status" value="1"/>
</dbReference>
<dbReference type="InterPro" id="IPR001296">
    <property type="entry name" value="Glyco_trans_1"/>
</dbReference>
<protein>
    <submittedName>
        <fullName evidence="3">Glycosyltransferase</fullName>
    </submittedName>
</protein>
<comment type="caution">
    <text evidence="3">The sequence shown here is derived from an EMBL/GenBank/DDBJ whole genome shotgun (WGS) entry which is preliminary data.</text>
</comment>
<feature type="domain" description="Glycosyltransferase subfamily 4-like N-terminal" evidence="2">
    <location>
        <begin position="49"/>
        <end position="127"/>
    </location>
</feature>
<keyword evidence="4" id="KW-1185">Reference proteome</keyword>
<organism evidence="3 4">
    <name type="scientific">Flavobacterium rivulicola</name>
    <dbReference type="NCBI Taxonomy" id="2732161"/>
    <lineage>
        <taxon>Bacteria</taxon>
        <taxon>Pseudomonadati</taxon>
        <taxon>Bacteroidota</taxon>
        <taxon>Flavobacteriia</taxon>
        <taxon>Flavobacteriales</taxon>
        <taxon>Flavobacteriaceae</taxon>
        <taxon>Flavobacterium</taxon>
    </lineage>
</organism>
<evidence type="ECO:0000313" key="4">
    <source>
        <dbReference type="Proteomes" id="UP000536509"/>
    </source>
</evidence>
<dbReference type="PANTHER" id="PTHR45947">
    <property type="entry name" value="SULFOQUINOVOSYL TRANSFERASE SQD2"/>
    <property type="match status" value="1"/>
</dbReference>
<accession>A0A7Y3VZ94</accession>
<name>A0A7Y3VZ94_9FLAO</name>
<evidence type="ECO:0000259" key="2">
    <source>
        <dbReference type="Pfam" id="PF13477"/>
    </source>
</evidence>
<gene>
    <name evidence="3" type="ORF">HKT18_08455</name>
</gene>
<dbReference type="Gene3D" id="3.40.50.2000">
    <property type="entry name" value="Glycogen Phosphorylase B"/>
    <property type="match status" value="2"/>
</dbReference>
<proteinExistence type="predicted"/>
<dbReference type="SUPFAM" id="SSF53756">
    <property type="entry name" value="UDP-Glycosyltransferase/glycogen phosphorylase"/>
    <property type="match status" value="1"/>
</dbReference>
<dbReference type="InterPro" id="IPR028098">
    <property type="entry name" value="Glyco_trans_4-like_N"/>
</dbReference>
<dbReference type="EMBL" id="JABEVX010000004">
    <property type="protein sequence ID" value="NNT72241.1"/>
    <property type="molecule type" value="Genomic_DNA"/>
</dbReference>
<sequence>MAKKRILFLGETYRADAITWMNGLKDFGDFEIVTWELQTKNHGFYRFIRILELTKAFLTIKSIVKKFNADMVIAERTTSYGYLAALSGIRPIAIAQQGLTDLWPINSPSYPFKKIIQKYAYKKADLIHAWGNVMANHMQESGVDMKKVMILPKGINLEFFKFNNTENREIINAIVTRSLHPEYQHDLILKSFAILKQKNIPFNLTIIGDGIELKKLKVLAKEFNIEKEVFFTGRIENQEIPAYLQKSNFYISMPTTEGVSASLFEAMACGCFPIVSDLPGNRHWIQQKVNGILVATENATKLAEELQWAFANNELTQKAVLANRKFVEENANYETNMKKIAFKYHDLISAKSAAV</sequence>
<reference evidence="3 4" key="1">
    <citation type="submission" date="2020-05" db="EMBL/GenBank/DDBJ databases">
        <title>Draft genome of Flavobacterium sp. IMCC34852.</title>
        <authorList>
            <person name="Song J."/>
            <person name="Cho J.-C."/>
        </authorList>
    </citation>
    <scope>NUCLEOTIDE SEQUENCE [LARGE SCALE GENOMIC DNA]</scope>
    <source>
        <strain evidence="3 4">IMCC34852</strain>
    </source>
</reference>
<evidence type="ECO:0000259" key="1">
    <source>
        <dbReference type="Pfam" id="PF00534"/>
    </source>
</evidence>
<dbReference type="AlphaFoldDB" id="A0A7Y3VZ94"/>
<evidence type="ECO:0000313" key="3">
    <source>
        <dbReference type="EMBL" id="NNT72241.1"/>
    </source>
</evidence>